<reference evidence="1 2" key="1">
    <citation type="journal article" date="2024" name="Plant J.">
        <title>Genome sequences and population genomics reveal climatic adaptation and genomic divergence between two closely related sweetgum species.</title>
        <authorList>
            <person name="Xu W.Q."/>
            <person name="Ren C.Q."/>
            <person name="Zhang X.Y."/>
            <person name="Comes H.P."/>
            <person name="Liu X.H."/>
            <person name="Li Y.G."/>
            <person name="Kettle C.J."/>
            <person name="Jalonen R."/>
            <person name="Gaisberger H."/>
            <person name="Ma Y.Z."/>
            <person name="Qiu Y.X."/>
        </authorList>
    </citation>
    <scope>NUCLEOTIDE SEQUENCE [LARGE SCALE GENOMIC DNA]</scope>
    <source>
        <strain evidence="1">Hangzhou</strain>
    </source>
</reference>
<name>A0AAP0WT43_LIQFO</name>
<sequence length="245" mass="27663">MAIKSVLDRFCNLSELKVSFPKSKVFCSPNTNPELIKDINDVMCIPNTHTLGKYLGFPILHGRKSKAEYKFIEDKAKCKLAGWKASLLSMAGRTTLVKSVLAAIPNYYMQTTALPVSICNSLDKMTRDFIWGSTTDHRKVHLVGWDTVTKPRNLGGLGIRRTAIANKVCLAKLNWNLAHDTKPWAQALKAKYQWGNRKSLETPYWFLCGEDLERVLRFLKLIPNGMLKMVRMSTSGKIYGIIVVP</sequence>
<dbReference type="AlphaFoldDB" id="A0AAP0WT43"/>
<dbReference type="PANTHER" id="PTHR33116">
    <property type="entry name" value="REVERSE TRANSCRIPTASE ZINC-BINDING DOMAIN-CONTAINING PROTEIN-RELATED-RELATED"/>
    <property type="match status" value="1"/>
</dbReference>
<evidence type="ECO:0000313" key="2">
    <source>
        <dbReference type="Proteomes" id="UP001415857"/>
    </source>
</evidence>
<evidence type="ECO:0008006" key="3">
    <source>
        <dbReference type="Google" id="ProtNLM"/>
    </source>
</evidence>
<protein>
    <recommendedName>
        <fullName evidence="3">Reverse transcriptase</fullName>
    </recommendedName>
</protein>
<organism evidence="1 2">
    <name type="scientific">Liquidambar formosana</name>
    <name type="common">Formosan gum</name>
    <dbReference type="NCBI Taxonomy" id="63359"/>
    <lineage>
        <taxon>Eukaryota</taxon>
        <taxon>Viridiplantae</taxon>
        <taxon>Streptophyta</taxon>
        <taxon>Embryophyta</taxon>
        <taxon>Tracheophyta</taxon>
        <taxon>Spermatophyta</taxon>
        <taxon>Magnoliopsida</taxon>
        <taxon>eudicotyledons</taxon>
        <taxon>Gunneridae</taxon>
        <taxon>Pentapetalae</taxon>
        <taxon>Saxifragales</taxon>
        <taxon>Altingiaceae</taxon>
        <taxon>Liquidambar</taxon>
    </lineage>
</organism>
<evidence type="ECO:0000313" key="1">
    <source>
        <dbReference type="EMBL" id="KAK9278664.1"/>
    </source>
</evidence>
<accession>A0AAP0WT43</accession>
<dbReference type="Proteomes" id="UP001415857">
    <property type="component" value="Unassembled WGS sequence"/>
</dbReference>
<comment type="caution">
    <text evidence="1">The sequence shown here is derived from an EMBL/GenBank/DDBJ whole genome shotgun (WGS) entry which is preliminary data.</text>
</comment>
<proteinExistence type="predicted"/>
<dbReference type="PANTHER" id="PTHR33116:SF70">
    <property type="entry name" value="NON-LTR RETROELEMENT REVERSE TRANSCRIPTASE-LIKE PROTEIN"/>
    <property type="match status" value="1"/>
</dbReference>
<gene>
    <name evidence="1" type="ORF">L1049_028238</name>
</gene>
<dbReference type="EMBL" id="JBBPBK010000009">
    <property type="protein sequence ID" value="KAK9278664.1"/>
    <property type="molecule type" value="Genomic_DNA"/>
</dbReference>
<keyword evidence="2" id="KW-1185">Reference proteome</keyword>